<keyword evidence="2" id="KW-1185">Reference proteome</keyword>
<dbReference type="EMBL" id="CP026652">
    <property type="protein sequence ID" value="AVH59721.1"/>
    <property type="molecule type" value="Genomic_DNA"/>
</dbReference>
<sequence length="226" mass="23904">MSETTTAPTVAQATAEALAAEQEAAELRAAVENGDDSVTPAALAEAEQKGIFARLRIKAAKKRAAEQAEADRHKRAKATAADIRALIEQDDTDDIAAKVTAAVDALTALYSTTEARRLRVLEMAGRVQPIAAELERAGFHPITELRERYAVAAGHDSVTIYTPHPVGTVGVTGALAVAAVVGMAVRDAREQAKITDQMGYLSSRVETFIAQVPALRAVFNENGTAK</sequence>
<gene>
    <name evidence="1" type="ORF">C4B68_32655</name>
</gene>
<proteinExistence type="predicted"/>
<dbReference type="RefSeq" id="WP_099500106.1">
    <property type="nucleotide sequence ID" value="NZ_CP026652.1"/>
</dbReference>
<evidence type="ECO:0000313" key="2">
    <source>
        <dbReference type="Proteomes" id="UP000238413"/>
    </source>
</evidence>
<organism evidence="1 2">
    <name type="scientific">Streptomyces dengpaensis</name>
    <dbReference type="NCBI Taxonomy" id="2049881"/>
    <lineage>
        <taxon>Bacteria</taxon>
        <taxon>Bacillati</taxon>
        <taxon>Actinomycetota</taxon>
        <taxon>Actinomycetes</taxon>
        <taxon>Kitasatosporales</taxon>
        <taxon>Streptomycetaceae</taxon>
        <taxon>Streptomyces</taxon>
    </lineage>
</organism>
<reference evidence="1 2" key="1">
    <citation type="submission" date="2018-02" db="EMBL/GenBank/DDBJ databases">
        <title>Complete genome sequence of Streptomyces dengpaensis, the producer of angucyclines.</title>
        <authorList>
            <person name="Yumei L."/>
        </authorList>
    </citation>
    <scope>NUCLEOTIDE SEQUENCE [LARGE SCALE GENOMIC DNA]</scope>
    <source>
        <strain evidence="1 2">XZHG99</strain>
    </source>
</reference>
<name>A0ABN5I9P0_9ACTN</name>
<accession>A0ABN5I9P0</accession>
<protein>
    <submittedName>
        <fullName evidence="1">Uncharacterized protein</fullName>
    </submittedName>
</protein>
<evidence type="ECO:0000313" key="1">
    <source>
        <dbReference type="EMBL" id="AVH59721.1"/>
    </source>
</evidence>
<dbReference type="Proteomes" id="UP000238413">
    <property type="component" value="Chromosome"/>
</dbReference>